<reference evidence="1" key="1">
    <citation type="submission" date="2014-05" db="EMBL/GenBank/DDBJ databases">
        <authorList>
            <person name="Chronopoulou M."/>
        </authorList>
    </citation>
    <scope>NUCLEOTIDE SEQUENCE</scope>
    <source>
        <tissue evidence="1">Whole organism</tissue>
    </source>
</reference>
<accession>A0A0K2UU45</accession>
<proteinExistence type="predicted"/>
<evidence type="ECO:0000313" key="1">
    <source>
        <dbReference type="EMBL" id="CDW41236.1"/>
    </source>
</evidence>
<organism evidence="1">
    <name type="scientific">Lepeophtheirus salmonis</name>
    <name type="common">Salmon louse</name>
    <name type="synonym">Caligus salmonis</name>
    <dbReference type="NCBI Taxonomy" id="72036"/>
    <lineage>
        <taxon>Eukaryota</taxon>
        <taxon>Metazoa</taxon>
        <taxon>Ecdysozoa</taxon>
        <taxon>Arthropoda</taxon>
        <taxon>Crustacea</taxon>
        <taxon>Multicrustacea</taxon>
        <taxon>Hexanauplia</taxon>
        <taxon>Copepoda</taxon>
        <taxon>Siphonostomatoida</taxon>
        <taxon>Caligidae</taxon>
        <taxon>Lepeophtheirus</taxon>
    </lineage>
</organism>
<protein>
    <submittedName>
        <fullName evidence="1">Uncharacterized protein</fullName>
    </submittedName>
</protein>
<sequence length="23" mass="2624">MILHVDHSKLSNDLHDSLPIDSH</sequence>
<dbReference type="AlphaFoldDB" id="A0A0K2UU45"/>
<dbReference type="EMBL" id="HACA01023875">
    <property type="protein sequence ID" value="CDW41236.1"/>
    <property type="molecule type" value="Transcribed_RNA"/>
</dbReference>
<name>A0A0K2UU45_LEPSM</name>